<evidence type="ECO:0008006" key="3">
    <source>
        <dbReference type="Google" id="ProtNLM"/>
    </source>
</evidence>
<dbReference type="Pfam" id="PF13770">
    <property type="entry name" value="DUF4169"/>
    <property type="match status" value="1"/>
</dbReference>
<proteinExistence type="predicted"/>
<accession>A0A1H2STL7</accession>
<dbReference type="AlphaFoldDB" id="A0A1H2STL7"/>
<sequence length="57" mass="6378">MKAGNLSKARKERTRLDKRAIGDANAMKFGRTKEQKQADLKAQLAARAKLDGHKLDK</sequence>
<dbReference type="OrthoDB" id="7192657at2"/>
<evidence type="ECO:0000313" key="2">
    <source>
        <dbReference type="Proteomes" id="UP000199441"/>
    </source>
</evidence>
<reference evidence="2" key="1">
    <citation type="submission" date="2016-10" db="EMBL/GenBank/DDBJ databases">
        <authorList>
            <person name="Varghese N."/>
            <person name="Submissions S."/>
        </authorList>
    </citation>
    <scope>NUCLEOTIDE SEQUENCE [LARGE SCALE GENOMIC DNA]</scope>
    <source>
        <strain evidence="2">DSM 26922</strain>
    </source>
</reference>
<dbReference type="InterPro" id="IPR025227">
    <property type="entry name" value="DUF4169"/>
</dbReference>
<protein>
    <recommendedName>
        <fullName evidence="3">DUF4169 domain-containing protein</fullName>
    </recommendedName>
</protein>
<name>A0A1H2STL7_9RHOB</name>
<dbReference type="Proteomes" id="UP000199441">
    <property type="component" value="Unassembled WGS sequence"/>
</dbReference>
<dbReference type="EMBL" id="FNOI01000001">
    <property type="protein sequence ID" value="SDW34805.1"/>
    <property type="molecule type" value="Genomic_DNA"/>
</dbReference>
<evidence type="ECO:0000313" key="1">
    <source>
        <dbReference type="EMBL" id="SDW34805.1"/>
    </source>
</evidence>
<keyword evidence="2" id="KW-1185">Reference proteome</keyword>
<dbReference type="RefSeq" id="WP_089945071.1">
    <property type="nucleotide sequence ID" value="NZ_FNOI01000001.1"/>
</dbReference>
<dbReference type="STRING" id="670155.SAMN04488001_0929"/>
<organism evidence="1 2">
    <name type="scientific">Litoreibacter albidus</name>
    <dbReference type="NCBI Taxonomy" id="670155"/>
    <lineage>
        <taxon>Bacteria</taxon>
        <taxon>Pseudomonadati</taxon>
        <taxon>Pseudomonadota</taxon>
        <taxon>Alphaproteobacteria</taxon>
        <taxon>Rhodobacterales</taxon>
        <taxon>Roseobacteraceae</taxon>
        <taxon>Litoreibacter</taxon>
    </lineage>
</organism>
<gene>
    <name evidence="1" type="ORF">SAMN04488001_0929</name>
</gene>